<gene>
    <name evidence="2" type="ORF">RFI_12982</name>
</gene>
<keyword evidence="3" id="KW-1185">Reference proteome</keyword>
<reference evidence="2 3" key="1">
    <citation type="journal article" date="2013" name="Curr. Biol.">
        <title>The Genome of the Foraminiferan Reticulomyxa filosa.</title>
        <authorList>
            <person name="Glockner G."/>
            <person name="Hulsmann N."/>
            <person name="Schleicher M."/>
            <person name="Noegel A.A."/>
            <person name="Eichinger L."/>
            <person name="Gallinger C."/>
            <person name="Pawlowski J."/>
            <person name="Sierra R."/>
            <person name="Euteneuer U."/>
            <person name="Pillet L."/>
            <person name="Moustafa A."/>
            <person name="Platzer M."/>
            <person name="Groth M."/>
            <person name="Szafranski K."/>
            <person name="Schliwa M."/>
        </authorList>
    </citation>
    <scope>NUCLEOTIDE SEQUENCE [LARGE SCALE GENOMIC DNA]</scope>
</reference>
<protein>
    <submittedName>
        <fullName evidence="2">Uncharacterized protein</fullName>
    </submittedName>
</protein>
<organism evidence="2 3">
    <name type="scientific">Reticulomyxa filosa</name>
    <dbReference type="NCBI Taxonomy" id="46433"/>
    <lineage>
        <taxon>Eukaryota</taxon>
        <taxon>Sar</taxon>
        <taxon>Rhizaria</taxon>
        <taxon>Retaria</taxon>
        <taxon>Foraminifera</taxon>
        <taxon>Monothalamids</taxon>
        <taxon>Reticulomyxidae</taxon>
        <taxon>Reticulomyxa</taxon>
    </lineage>
</organism>
<feature type="compositionally biased region" description="Low complexity" evidence="1">
    <location>
        <begin position="176"/>
        <end position="198"/>
    </location>
</feature>
<evidence type="ECO:0000313" key="3">
    <source>
        <dbReference type="Proteomes" id="UP000023152"/>
    </source>
</evidence>
<name>X6NE62_RETFI</name>
<dbReference type="Proteomes" id="UP000023152">
    <property type="component" value="Unassembled WGS sequence"/>
</dbReference>
<accession>X6NE62</accession>
<proteinExistence type="predicted"/>
<feature type="region of interest" description="Disordered" evidence="1">
    <location>
        <begin position="174"/>
        <end position="207"/>
    </location>
</feature>
<dbReference type="AlphaFoldDB" id="X6NE62"/>
<evidence type="ECO:0000256" key="1">
    <source>
        <dbReference type="SAM" id="MobiDB-lite"/>
    </source>
</evidence>
<comment type="caution">
    <text evidence="2">The sequence shown here is derived from an EMBL/GenBank/DDBJ whole genome shotgun (WGS) entry which is preliminary data.</text>
</comment>
<sequence>MHPQKSTLLKNVTNWKTSTLIQLNSIGIILFCQNKGVKYLFKATHCFIFSSGSTEKSLDWKTRGRTNIGLHSAMELSDKTASTSEQVISSCPVGSNTNDANVLSIGASENSYNNSKTSSSSGSGGEENNQFNETSADNLRLRYYMNLKMIPIPSRSEQVMIAQQVEKKHMPSWLFSSPSVSDNNGNGSDNVYSNGNSGDKAKDEKMSNPNIKPIYELTRDNVNKKNVVAIVTTSSSPTPFEMD</sequence>
<feature type="region of interest" description="Disordered" evidence="1">
    <location>
        <begin position="105"/>
        <end position="132"/>
    </location>
</feature>
<evidence type="ECO:0000313" key="2">
    <source>
        <dbReference type="EMBL" id="ETO24178.1"/>
    </source>
</evidence>
<dbReference type="EMBL" id="ASPP01009384">
    <property type="protein sequence ID" value="ETO24178.1"/>
    <property type="molecule type" value="Genomic_DNA"/>
</dbReference>
<feature type="compositionally biased region" description="Low complexity" evidence="1">
    <location>
        <begin position="108"/>
        <end position="129"/>
    </location>
</feature>